<dbReference type="Pfam" id="PF17762">
    <property type="entry name" value="HTH_ParB"/>
    <property type="match status" value="1"/>
</dbReference>
<organism evidence="5">
    <name type="scientific">hydrothermal vent metagenome</name>
    <dbReference type="NCBI Taxonomy" id="652676"/>
    <lineage>
        <taxon>unclassified sequences</taxon>
        <taxon>metagenomes</taxon>
        <taxon>ecological metagenomes</taxon>
    </lineage>
</organism>
<dbReference type="Pfam" id="PF02195">
    <property type="entry name" value="ParB_N"/>
    <property type="match status" value="1"/>
</dbReference>
<dbReference type="GO" id="GO:0045881">
    <property type="term" value="P:positive regulation of sporulation resulting in formation of a cellular spore"/>
    <property type="evidence" value="ECO:0007669"/>
    <property type="project" value="TreeGrafter"/>
</dbReference>
<dbReference type="SMART" id="SM00470">
    <property type="entry name" value="ParB"/>
    <property type="match status" value="1"/>
</dbReference>
<dbReference type="InterPro" id="IPR004437">
    <property type="entry name" value="ParB/RepB/Spo0J"/>
</dbReference>
<comment type="similarity">
    <text evidence="1">Belongs to the ParB family.</text>
</comment>
<evidence type="ECO:0000256" key="2">
    <source>
        <dbReference type="ARBA" id="ARBA00022829"/>
    </source>
</evidence>
<feature type="domain" description="ParB-like N-terminal" evidence="4">
    <location>
        <begin position="26"/>
        <end position="118"/>
    </location>
</feature>
<dbReference type="PANTHER" id="PTHR33375">
    <property type="entry name" value="CHROMOSOME-PARTITIONING PROTEIN PARB-RELATED"/>
    <property type="match status" value="1"/>
</dbReference>
<dbReference type="Gene3D" id="3.90.1530.30">
    <property type="match status" value="1"/>
</dbReference>
<gene>
    <name evidence="5" type="ORF">MNBD_ACTINO02-1177</name>
</gene>
<dbReference type="EMBL" id="UOEK01000360">
    <property type="protein sequence ID" value="VAW06582.1"/>
    <property type="molecule type" value="Genomic_DNA"/>
</dbReference>
<dbReference type="Pfam" id="PF23552">
    <property type="entry name" value="ParB_C"/>
    <property type="match status" value="1"/>
</dbReference>
<keyword evidence="2" id="KW-0159">Chromosome partition</keyword>
<dbReference type="GO" id="GO:0007059">
    <property type="term" value="P:chromosome segregation"/>
    <property type="evidence" value="ECO:0007669"/>
    <property type="project" value="UniProtKB-KW"/>
</dbReference>
<dbReference type="NCBIfam" id="TIGR00180">
    <property type="entry name" value="parB_part"/>
    <property type="match status" value="1"/>
</dbReference>
<evidence type="ECO:0000259" key="4">
    <source>
        <dbReference type="SMART" id="SM00470"/>
    </source>
</evidence>
<dbReference type="InterPro" id="IPR057240">
    <property type="entry name" value="ParB_dimer_C"/>
</dbReference>
<dbReference type="PANTHER" id="PTHR33375:SF1">
    <property type="entry name" value="CHROMOSOME-PARTITIONING PROTEIN PARB-RELATED"/>
    <property type="match status" value="1"/>
</dbReference>
<dbReference type="Gene3D" id="1.10.10.2830">
    <property type="match status" value="1"/>
</dbReference>
<dbReference type="InterPro" id="IPR003115">
    <property type="entry name" value="ParB_N"/>
</dbReference>
<evidence type="ECO:0000256" key="3">
    <source>
        <dbReference type="ARBA" id="ARBA00023125"/>
    </source>
</evidence>
<dbReference type="SUPFAM" id="SSF110849">
    <property type="entry name" value="ParB/Sulfiredoxin"/>
    <property type="match status" value="1"/>
</dbReference>
<sequence length="287" mass="30857">MAGRKSGLGRGLDALLPTDRPGRGFASLPVDQIVPNPQQPRLQFPEGAIASLAASISRVGVLQPVVVRPAGEDGTYVLIAGERRLRASRAAGLTEIPAVIRDSADGETNLTEALIENVQREDLSALEEASAFRQLLDNFDLTHDEIAQRVGKSRSAVSNTLRLLSLPADIQALVESGELTAGHARALLGLEDESYAIHIGERAAAEGWSVRQVEDAVRARVGGEPPKPRAVGSVEKPMRPAAIIELEKQLADELGTRVKIDYNGSKGKVVLRFSSLGDLERIYRRLV</sequence>
<protein>
    <submittedName>
        <fullName evidence="5">Chromosome (Plasmid) partitioning protein ParB</fullName>
    </submittedName>
</protein>
<dbReference type="SUPFAM" id="SSF109709">
    <property type="entry name" value="KorB DNA-binding domain-like"/>
    <property type="match status" value="1"/>
</dbReference>
<dbReference type="GO" id="GO:0003677">
    <property type="term" value="F:DNA binding"/>
    <property type="evidence" value="ECO:0007669"/>
    <property type="project" value="UniProtKB-KW"/>
</dbReference>
<dbReference type="InterPro" id="IPR050336">
    <property type="entry name" value="Chromosome_partition/occlusion"/>
</dbReference>
<name>A0A3B0SW83_9ZZZZ</name>
<dbReference type="GO" id="GO:0005694">
    <property type="term" value="C:chromosome"/>
    <property type="evidence" value="ECO:0007669"/>
    <property type="project" value="TreeGrafter"/>
</dbReference>
<dbReference type="InterPro" id="IPR041468">
    <property type="entry name" value="HTH_ParB/Spo0J"/>
</dbReference>
<dbReference type="FunFam" id="1.10.10.2830:FF:000001">
    <property type="entry name" value="Chromosome partitioning protein ParB"/>
    <property type="match status" value="1"/>
</dbReference>
<dbReference type="CDD" id="cd16393">
    <property type="entry name" value="SPO0J_N"/>
    <property type="match status" value="1"/>
</dbReference>
<evidence type="ECO:0000313" key="5">
    <source>
        <dbReference type="EMBL" id="VAW06582.1"/>
    </source>
</evidence>
<accession>A0A3B0SW83</accession>
<dbReference type="InterPro" id="IPR036086">
    <property type="entry name" value="ParB/Sulfiredoxin_sf"/>
</dbReference>
<dbReference type="AlphaFoldDB" id="A0A3B0SW83"/>
<dbReference type="FunFam" id="3.90.1530.30:FF:000001">
    <property type="entry name" value="Chromosome partitioning protein ParB"/>
    <property type="match status" value="1"/>
</dbReference>
<keyword evidence="3" id="KW-0238">DNA-binding</keyword>
<proteinExistence type="inferred from homology"/>
<evidence type="ECO:0000256" key="1">
    <source>
        <dbReference type="ARBA" id="ARBA00006295"/>
    </source>
</evidence>
<reference evidence="5" key="1">
    <citation type="submission" date="2018-06" db="EMBL/GenBank/DDBJ databases">
        <authorList>
            <person name="Zhirakovskaya E."/>
        </authorList>
    </citation>
    <scope>NUCLEOTIDE SEQUENCE</scope>
</reference>